<evidence type="ECO:0000313" key="2">
    <source>
        <dbReference type="Proteomes" id="UP000194933"/>
    </source>
</evidence>
<protein>
    <submittedName>
        <fullName evidence="1">Uncharacterized protein</fullName>
    </submittedName>
</protein>
<evidence type="ECO:0000313" key="1">
    <source>
        <dbReference type="EMBL" id="OTP10490.1"/>
    </source>
</evidence>
<reference evidence="1 2" key="1">
    <citation type="submission" date="2017-05" db="EMBL/GenBank/DDBJ databases">
        <title>The Genome Sequence of Enterococcus sp. 10A9_DIV0425.</title>
        <authorList>
            <consortium name="The Broad Institute Genomics Platform"/>
            <consortium name="The Broad Institute Genomic Center for Infectious Diseases"/>
            <person name="Earl A."/>
            <person name="Manson A."/>
            <person name="Schwartman J."/>
            <person name="Gilmore M."/>
            <person name="Abouelleil A."/>
            <person name="Cao P."/>
            <person name="Chapman S."/>
            <person name="Cusick C."/>
            <person name="Shea T."/>
            <person name="Young S."/>
            <person name="Neafsey D."/>
            <person name="Nusbaum C."/>
            <person name="Birren B."/>
        </authorList>
    </citation>
    <scope>NUCLEOTIDE SEQUENCE [LARGE SCALE GENOMIC DNA]</scope>
    <source>
        <strain evidence="1 2">10A9_DIV0425</strain>
    </source>
</reference>
<sequence>MVEYKQENDLFQILLSKNKRNKKSNFTILCEKESFFHFKKEIFIYPLRYFIYFLYAPFASQFSKLCIQFNTELPCYQLSVNIQLVLGNSYILREWKYQALYRDPTILLHH</sequence>
<organism evidence="1 2">
    <name type="scientific">Candidatus Enterococcus wittei</name>
    <dbReference type="NCBI Taxonomy" id="1987383"/>
    <lineage>
        <taxon>Bacteria</taxon>
        <taxon>Bacillati</taxon>
        <taxon>Bacillota</taxon>
        <taxon>Bacilli</taxon>
        <taxon>Lactobacillales</taxon>
        <taxon>Enterococcaceae</taxon>
        <taxon>Enterococcus</taxon>
    </lineage>
</organism>
<dbReference type="EMBL" id="NGMO01000003">
    <property type="protein sequence ID" value="OTP10490.1"/>
    <property type="molecule type" value="Genomic_DNA"/>
</dbReference>
<dbReference type="AlphaFoldDB" id="A0A242JZ44"/>
<name>A0A242JZ44_9ENTE</name>
<keyword evidence="2" id="KW-1185">Reference proteome</keyword>
<accession>A0A242JZ44</accession>
<gene>
    <name evidence="1" type="ORF">A5844_002190</name>
</gene>
<proteinExistence type="predicted"/>
<dbReference type="Proteomes" id="UP000194933">
    <property type="component" value="Unassembled WGS sequence"/>
</dbReference>
<comment type="caution">
    <text evidence="1">The sequence shown here is derived from an EMBL/GenBank/DDBJ whole genome shotgun (WGS) entry which is preliminary data.</text>
</comment>